<dbReference type="RefSeq" id="WP_080180139.1">
    <property type="nucleotide sequence ID" value="NZ_CADFGN010000020.1"/>
</dbReference>
<evidence type="ECO:0000313" key="3">
    <source>
        <dbReference type="Proteomes" id="UP000183529"/>
    </source>
</evidence>
<evidence type="ECO:0000256" key="1">
    <source>
        <dbReference type="SAM" id="Phobius"/>
    </source>
</evidence>
<reference evidence="2 3" key="1">
    <citation type="submission" date="2016-10" db="EMBL/GenBank/DDBJ databases">
        <authorList>
            <person name="Varghese N."/>
            <person name="Submissions S."/>
        </authorList>
    </citation>
    <scope>NUCLEOTIDE SEQUENCE [LARGE SCALE GENOMIC DNA]</scope>
    <source>
        <strain evidence="2 3">LMG 22274</strain>
    </source>
</reference>
<keyword evidence="1" id="KW-0812">Transmembrane</keyword>
<comment type="caution">
    <text evidence="2">The sequence shown here is derived from an EMBL/GenBank/DDBJ whole genome shotgun (WGS) entry which is preliminary data.</text>
</comment>
<keyword evidence="1" id="KW-0472">Membrane</keyword>
<keyword evidence="1" id="KW-1133">Transmembrane helix</keyword>
<feature type="transmembrane region" description="Helical" evidence="1">
    <location>
        <begin position="69"/>
        <end position="89"/>
    </location>
</feature>
<accession>A0AAQ1GNE8</accession>
<feature type="transmembrane region" description="Helical" evidence="1">
    <location>
        <begin position="35"/>
        <end position="57"/>
    </location>
</feature>
<evidence type="ECO:0000313" key="2">
    <source>
        <dbReference type="EMBL" id="SEK14186.1"/>
    </source>
</evidence>
<proteinExistence type="predicted"/>
<dbReference type="EMBL" id="FNZM01000027">
    <property type="protein sequence ID" value="SEK14186.1"/>
    <property type="molecule type" value="Genomic_DNA"/>
</dbReference>
<gene>
    <name evidence="2" type="ORF">SAMN05216550_12732</name>
</gene>
<name>A0AAQ1GNE8_9BURK</name>
<dbReference type="AlphaFoldDB" id="A0AAQ1GNE8"/>
<dbReference type="Proteomes" id="UP000183529">
    <property type="component" value="Unassembled WGS sequence"/>
</dbReference>
<sequence>MKNAANPHPGERHVRHAPTRAQHAAAWFGLVGVPLIWMTHVLLCTGLVATACAGGVVQRNALPWPLVHWALAFASLFAVALALAGVLAARRAWRDSAAFVAPQRETFRFVAWCGSAVSIAFAIGLAFTISVLLLLPLQPLCESLR</sequence>
<feature type="transmembrane region" description="Helical" evidence="1">
    <location>
        <begin position="109"/>
        <end position="135"/>
    </location>
</feature>
<organism evidence="2 3">
    <name type="scientific">Paraburkholderia tropica</name>
    <dbReference type="NCBI Taxonomy" id="92647"/>
    <lineage>
        <taxon>Bacteria</taxon>
        <taxon>Pseudomonadati</taxon>
        <taxon>Pseudomonadota</taxon>
        <taxon>Betaproteobacteria</taxon>
        <taxon>Burkholderiales</taxon>
        <taxon>Burkholderiaceae</taxon>
        <taxon>Paraburkholderia</taxon>
    </lineage>
</organism>
<protein>
    <submittedName>
        <fullName evidence="2">Uncharacterized protein</fullName>
    </submittedName>
</protein>